<reference evidence="3 4" key="1">
    <citation type="journal article" date="2008" name="Nature">
        <title>The genome of Laccaria bicolor provides insights into mycorrhizal symbiosis.</title>
        <authorList>
            <person name="Martin F."/>
            <person name="Aerts A."/>
            <person name="Ahren D."/>
            <person name="Brun A."/>
            <person name="Danchin E.G.J."/>
            <person name="Duchaussoy F."/>
            <person name="Gibon J."/>
            <person name="Kohler A."/>
            <person name="Lindquist E."/>
            <person name="Pereda V."/>
            <person name="Salamov A."/>
            <person name="Shapiro H.J."/>
            <person name="Wuyts J."/>
            <person name="Blaudez D."/>
            <person name="Buee M."/>
            <person name="Brokstein P."/>
            <person name="Canbaeck B."/>
            <person name="Cohen D."/>
            <person name="Courty P.E."/>
            <person name="Coutinho P.M."/>
            <person name="Delaruelle C."/>
            <person name="Detter J.C."/>
            <person name="Deveau A."/>
            <person name="DiFazio S."/>
            <person name="Duplessis S."/>
            <person name="Fraissinet-Tachet L."/>
            <person name="Lucic E."/>
            <person name="Frey-Klett P."/>
            <person name="Fourrey C."/>
            <person name="Feussner I."/>
            <person name="Gay G."/>
            <person name="Grimwood J."/>
            <person name="Hoegger P.J."/>
            <person name="Jain P."/>
            <person name="Kilaru S."/>
            <person name="Labbe J."/>
            <person name="Lin Y.C."/>
            <person name="Legue V."/>
            <person name="Le Tacon F."/>
            <person name="Marmeisse R."/>
            <person name="Melayah D."/>
            <person name="Montanini B."/>
            <person name="Muratet M."/>
            <person name="Nehls U."/>
            <person name="Niculita-Hirzel H."/>
            <person name="Oudot-Le Secq M.P."/>
            <person name="Peter M."/>
            <person name="Quesneville H."/>
            <person name="Rajashekar B."/>
            <person name="Reich M."/>
            <person name="Rouhier N."/>
            <person name="Schmutz J."/>
            <person name="Yin T."/>
            <person name="Chalot M."/>
            <person name="Henrissat B."/>
            <person name="Kuees U."/>
            <person name="Lucas S."/>
            <person name="Van de Peer Y."/>
            <person name="Podila G.K."/>
            <person name="Polle A."/>
            <person name="Pukkila P.J."/>
            <person name="Richardson P.M."/>
            <person name="Rouze P."/>
            <person name="Sanders I.R."/>
            <person name="Stajich J.E."/>
            <person name="Tunlid A."/>
            <person name="Tuskan G."/>
            <person name="Grigoriev I.V."/>
        </authorList>
    </citation>
    <scope>NUCLEOTIDE SEQUENCE [LARGE SCALE GENOMIC DNA]</scope>
    <source>
        <strain evidence="4">S238N-H82 / ATCC MYA-4686</strain>
    </source>
</reference>
<keyword evidence="4" id="KW-1185">Reference proteome</keyword>
<dbReference type="AlphaFoldDB" id="B0CNJ1"/>
<evidence type="ECO:0000259" key="2">
    <source>
        <dbReference type="Pfam" id="PF08593"/>
    </source>
</evidence>
<evidence type="ECO:0000313" key="3">
    <source>
        <dbReference type="EMBL" id="EDR15936.1"/>
    </source>
</evidence>
<sequence>MPIPLPPQAGAAILPPAPQDPPVLADVVRAKYYLRSVETSVRTHVPNGPTPDDEARADIYKTQVALAHSAGDAAQAPPWFLPALNAALNTAFTQQLTPLKFTLTQTYNMLLHDGENCPFDIVPFPDGSMPNAPPHNLPLLTSAATIAGLNPSQLNSYCNGYVGVGHGLVGAASQTAIAQAIGCKVIP</sequence>
<accession>B0CNJ1</accession>
<dbReference type="InParanoid" id="B0CNJ1"/>
<dbReference type="RefSeq" id="XP_001874144.1">
    <property type="nucleotide sequence ID" value="XM_001874109.1"/>
</dbReference>
<evidence type="ECO:0000256" key="1">
    <source>
        <dbReference type="ARBA" id="ARBA00005788"/>
    </source>
</evidence>
<dbReference type="KEGG" id="lbc:LACBIDRAFT_321028"/>
<dbReference type="Proteomes" id="UP000001194">
    <property type="component" value="Unassembled WGS sequence"/>
</dbReference>
<dbReference type="OrthoDB" id="3230244at2759"/>
<comment type="similarity">
    <text evidence="1">Belongs to the UPF0612 family.</text>
</comment>
<evidence type="ECO:0000313" key="4">
    <source>
        <dbReference type="Proteomes" id="UP000001194"/>
    </source>
</evidence>
<organism evidence="4">
    <name type="scientific">Laccaria bicolor (strain S238N-H82 / ATCC MYA-4686)</name>
    <name type="common">Bicoloured deceiver</name>
    <name type="synonym">Laccaria laccata var. bicolor</name>
    <dbReference type="NCBI Taxonomy" id="486041"/>
    <lineage>
        <taxon>Eukaryota</taxon>
        <taxon>Fungi</taxon>
        <taxon>Dikarya</taxon>
        <taxon>Basidiomycota</taxon>
        <taxon>Agaricomycotina</taxon>
        <taxon>Agaricomycetes</taxon>
        <taxon>Agaricomycetidae</taxon>
        <taxon>Agaricales</taxon>
        <taxon>Agaricineae</taxon>
        <taxon>Hydnangiaceae</taxon>
        <taxon>Laccaria</taxon>
    </lineage>
</organism>
<name>B0CNJ1_LACBS</name>
<dbReference type="HOGENOM" id="CLU_084531_0_0_1"/>
<feature type="domain" description="Mug135-like C-terminal" evidence="2">
    <location>
        <begin position="107"/>
        <end position="184"/>
    </location>
</feature>
<dbReference type="Pfam" id="PF08593">
    <property type="entry name" value="Mug135_C"/>
    <property type="match status" value="1"/>
</dbReference>
<proteinExistence type="inferred from homology"/>
<dbReference type="InterPro" id="IPR013902">
    <property type="entry name" value="Mug135-like_C"/>
</dbReference>
<gene>
    <name evidence="3" type="ORF">LACBIDRAFT_321028</name>
</gene>
<protein>
    <submittedName>
        <fullName evidence="3">Predicted protein</fullName>
    </submittedName>
</protein>
<dbReference type="EMBL" id="DS547091">
    <property type="protein sequence ID" value="EDR15936.1"/>
    <property type="molecule type" value="Genomic_DNA"/>
</dbReference>
<dbReference type="GeneID" id="6069398"/>